<gene>
    <name evidence="2" type="ORF">GPLA_1403</name>
</gene>
<proteinExistence type="predicted"/>
<protein>
    <submittedName>
        <fullName evidence="2">L-carnitine dehydratase/bile acid-inducible protein F</fullName>
    </submittedName>
</protein>
<keyword evidence="1" id="KW-0808">Transferase</keyword>
<dbReference type="PANTHER" id="PTHR48207">
    <property type="entry name" value="SUCCINATE--HYDROXYMETHYLGLUTARATE COA-TRANSFERASE"/>
    <property type="match status" value="1"/>
</dbReference>
<organism evidence="2 3">
    <name type="scientific">Paraglaciecola polaris LMG 21857</name>
    <dbReference type="NCBI Taxonomy" id="1129793"/>
    <lineage>
        <taxon>Bacteria</taxon>
        <taxon>Pseudomonadati</taxon>
        <taxon>Pseudomonadota</taxon>
        <taxon>Gammaproteobacteria</taxon>
        <taxon>Alteromonadales</taxon>
        <taxon>Alteromonadaceae</taxon>
        <taxon>Paraglaciecola</taxon>
    </lineage>
</organism>
<accession>K6ZPX3</accession>
<dbReference type="Gene3D" id="3.40.50.10540">
    <property type="entry name" value="Crotonobetainyl-coa:carnitine coa-transferase, domain 1"/>
    <property type="match status" value="1"/>
</dbReference>
<dbReference type="PANTHER" id="PTHR48207:SF3">
    <property type="entry name" value="SUCCINATE--HYDROXYMETHYLGLUTARATE COA-TRANSFERASE"/>
    <property type="match status" value="1"/>
</dbReference>
<evidence type="ECO:0000313" key="2">
    <source>
        <dbReference type="EMBL" id="GAC32317.1"/>
    </source>
</evidence>
<dbReference type="GO" id="GO:0008410">
    <property type="term" value="F:CoA-transferase activity"/>
    <property type="evidence" value="ECO:0007669"/>
    <property type="project" value="TreeGrafter"/>
</dbReference>
<name>K6ZPX3_9ALTE</name>
<reference evidence="3" key="1">
    <citation type="journal article" date="2014" name="Environ. Microbiol.">
        <title>Comparative genomics of the marine bacterial genus Glaciecola reveals the high degree of genomic diversity and genomic characteristic for cold adaptation.</title>
        <authorList>
            <person name="Qin Q.L."/>
            <person name="Xie B.B."/>
            <person name="Yu Y."/>
            <person name="Shu Y.L."/>
            <person name="Rong J.C."/>
            <person name="Zhang Y.J."/>
            <person name="Zhao D.L."/>
            <person name="Chen X.L."/>
            <person name="Zhang X.Y."/>
            <person name="Chen B."/>
            <person name="Zhou B.C."/>
            <person name="Zhang Y.Z."/>
        </authorList>
    </citation>
    <scope>NUCLEOTIDE SEQUENCE [LARGE SCALE GENOMIC DNA]</scope>
    <source>
        <strain evidence="3">LMG 21857</strain>
    </source>
</reference>
<dbReference type="InterPro" id="IPR044855">
    <property type="entry name" value="CoA-Trfase_III_dom3_sf"/>
</dbReference>
<dbReference type="EMBL" id="BAER01000037">
    <property type="protein sequence ID" value="GAC32317.1"/>
    <property type="molecule type" value="Genomic_DNA"/>
</dbReference>
<dbReference type="STRING" id="1129793.GPLA_1403"/>
<dbReference type="AlphaFoldDB" id="K6ZPX3"/>
<dbReference type="InterPro" id="IPR023606">
    <property type="entry name" value="CoA-Trfase_III_dom_1_sf"/>
</dbReference>
<comment type="caution">
    <text evidence="2">The sequence shown here is derived from an EMBL/GenBank/DDBJ whole genome shotgun (WGS) entry which is preliminary data.</text>
</comment>
<dbReference type="Gene3D" id="3.30.1540.10">
    <property type="entry name" value="formyl-coa transferase, domain 3"/>
    <property type="match status" value="1"/>
</dbReference>
<dbReference type="InterPro" id="IPR050483">
    <property type="entry name" value="CoA-transferase_III_domain"/>
</dbReference>
<evidence type="ECO:0000313" key="3">
    <source>
        <dbReference type="Proteomes" id="UP000006322"/>
    </source>
</evidence>
<sequence length="415" mass="45503">MNLLSPDLHQKTVKIQDTAMTQLPLDGVRIIAVEQYGAGPYGSMYLADLGAEVIKIENPAIGGDVSRQTGPFFLGENDSYFYQTFNVNKKSLTLNLKSPEGRKVFEKLVKTADAVTNNLRGDQPQKLGITYEQLKHINPKIVCGHLSAYGRDNDRASWPGYDYLMQAEAGLMSLTGEPDQAPTRFGVSMVDFMTGAVASLGLTAAMLGAHRTGQGRDVDVSLFDVALHQLSYPATWYLNENHVVQRVARSAHPATVPCQLYKTQDSFVFLMAMTDKFWDVLVDILDDAVLKESRFAAVAGRRENRDVLTAEIDRVLAAHPTAHWLEVLKGRIPCAPVYDVPEALNNQYIRDIGMVQSVPHPANQKMEILANPIKLDGQRLSGKAAVPMGTDTESLLKELGYSAAQIAELSAGKAV</sequence>
<dbReference type="Proteomes" id="UP000006322">
    <property type="component" value="Unassembled WGS sequence"/>
</dbReference>
<dbReference type="InterPro" id="IPR003673">
    <property type="entry name" value="CoA-Trfase_fam_III"/>
</dbReference>
<keyword evidence="3" id="KW-1185">Reference proteome</keyword>
<dbReference type="Pfam" id="PF02515">
    <property type="entry name" value="CoA_transf_3"/>
    <property type="match status" value="1"/>
</dbReference>
<dbReference type="SUPFAM" id="SSF89796">
    <property type="entry name" value="CoA-transferase family III (CaiB/BaiF)"/>
    <property type="match status" value="1"/>
</dbReference>
<evidence type="ECO:0000256" key="1">
    <source>
        <dbReference type="ARBA" id="ARBA00022679"/>
    </source>
</evidence>